<dbReference type="InterPro" id="IPR023346">
    <property type="entry name" value="Lysozyme-like_dom_sf"/>
</dbReference>
<keyword evidence="12 17" id="KW-0472">Membrane</keyword>
<keyword evidence="17" id="KW-1133">Transmembrane helix</keyword>
<feature type="domain" description="Penicillin-binding protein transpeptidase" evidence="18">
    <location>
        <begin position="372"/>
        <end position="651"/>
    </location>
</feature>
<dbReference type="InterPro" id="IPR013783">
    <property type="entry name" value="Ig-like_fold"/>
</dbReference>
<dbReference type="GO" id="GO:0006508">
    <property type="term" value="P:proteolysis"/>
    <property type="evidence" value="ECO:0007669"/>
    <property type="project" value="UniProtKB-KW"/>
</dbReference>
<evidence type="ECO:0000256" key="1">
    <source>
        <dbReference type="ARBA" id="ARBA00004236"/>
    </source>
</evidence>
<comment type="catalytic activity">
    <reaction evidence="15">
        <text>Preferential cleavage: (Ac)2-L-Lys-D-Ala-|-D-Ala. Also transpeptidation of peptidyl-alanyl moieties that are N-acyl substituents of D-alanine.</text>
        <dbReference type="EC" id="3.4.16.4"/>
    </reaction>
</comment>
<evidence type="ECO:0000256" key="4">
    <source>
        <dbReference type="ARBA" id="ARBA00022475"/>
    </source>
</evidence>
<feature type="domain" description="Glycosyl transferase family 51" evidence="19">
    <location>
        <begin position="110"/>
        <end position="282"/>
    </location>
</feature>
<dbReference type="AlphaFoldDB" id="A0A2H0W5I2"/>
<comment type="similarity">
    <text evidence="3">In the N-terminal section; belongs to the glycosyltransferase 51 family.</text>
</comment>
<keyword evidence="13" id="KW-0511">Multifunctional enzyme</keyword>
<dbReference type="SUPFAM" id="SSF53955">
    <property type="entry name" value="Lysozyme-like"/>
    <property type="match status" value="1"/>
</dbReference>
<reference evidence="21" key="1">
    <citation type="submission" date="2017-09" db="EMBL/GenBank/DDBJ databases">
        <title>Depth-based differentiation of microbial function through sediment-hosted aquifers and enrichment of novel symbionts in the deep terrestrial subsurface.</title>
        <authorList>
            <person name="Probst A.J."/>
            <person name="Ladd B."/>
            <person name="Jarett J.K."/>
            <person name="Geller-Mcgrath D.E."/>
            <person name="Sieber C.M.K."/>
            <person name="Emerson J.B."/>
            <person name="Anantharaman K."/>
            <person name="Thomas B.C."/>
            <person name="Malmstrom R."/>
            <person name="Stieglmeier M."/>
            <person name="Klingl A."/>
            <person name="Woyke T."/>
            <person name="Ryan C.M."/>
            <person name="Banfield J.F."/>
        </authorList>
    </citation>
    <scope>NUCLEOTIDE SEQUENCE [LARGE SCALE GENOMIC DNA]</scope>
</reference>
<keyword evidence="7" id="KW-0328">Glycosyltransferase</keyword>
<keyword evidence="8" id="KW-0808">Transferase</keyword>
<dbReference type="GO" id="GO:0030288">
    <property type="term" value="C:outer membrane-bounded periplasmic space"/>
    <property type="evidence" value="ECO:0007669"/>
    <property type="project" value="TreeGrafter"/>
</dbReference>
<dbReference type="SUPFAM" id="SSF56601">
    <property type="entry name" value="beta-lactamase/transpeptidase-like"/>
    <property type="match status" value="1"/>
</dbReference>
<dbReference type="Proteomes" id="UP000229056">
    <property type="component" value="Unassembled WGS sequence"/>
</dbReference>
<evidence type="ECO:0000256" key="8">
    <source>
        <dbReference type="ARBA" id="ARBA00022679"/>
    </source>
</evidence>
<evidence type="ECO:0000256" key="15">
    <source>
        <dbReference type="ARBA" id="ARBA00034000"/>
    </source>
</evidence>
<keyword evidence="11" id="KW-0573">Peptidoglycan synthesis</keyword>
<dbReference type="GO" id="GO:0009002">
    <property type="term" value="F:serine-type D-Ala-D-Ala carboxypeptidase activity"/>
    <property type="evidence" value="ECO:0007669"/>
    <property type="project" value="UniProtKB-EC"/>
</dbReference>
<gene>
    <name evidence="20" type="ORF">COT80_00240</name>
</gene>
<proteinExistence type="inferred from homology"/>
<keyword evidence="10" id="KW-0133">Cell shape</keyword>
<evidence type="ECO:0000256" key="2">
    <source>
        <dbReference type="ARBA" id="ARBA00007090"/>
    </source>
</evidence>
<evidence type="ECO:0000256" key="7">
    <source>
        <dbReference type="ARBA" id="ARBA00022676"/>
    </source>
</evidence>
<organism evidence="20 21">
    <name type="scientific">Candidatus Buchananbacteria bacterium CG10_big_fil_rev_8_21_14_0_10_33_19</name>
    <dbReference type="NCBI Taxonomy" id="1974525"/>
    <lineage>
        <taxon>Bacteria</taxon>
        <taxon>Candidatus Buchananiibacteriota</taxon>
    </lineage>
</organism>
<comment type="catalytic activity">
    <reaction evidence="16">
        <text>[GlcNAc-(1-&gt;4)-Mur2Ac(oyl-L-Ala-gamma-D-Glu-L-Lys-D-Ala-D-Ala)](n)-di-trans,octa-cis-undecaprenyl diphosphate + beta-D-GlcNAc-(1-&gt;4)-Mur2Ac(oyl-L-Ala-gamma-D-Glu-L-Lys-D-Ala-D-Ala)-di-trans,octa-cis-undecaprenyl diphosphate = [GlcNAc-(1-&gt;4)-Mur2Ac(oyl-L-Ala-gamma-D-Glu-L-Lys-D-Ala-D-Ala)](n+1)-di-trans,octa-cis-undecaprenyl diphosphate + di-trans,octa-cis-undecaprenyl diphosphate + H(+)</text>
        <dbReference type="Rhea" id="RHEA:23708"/>
        <dbReference type="Rhea" id="RHEA-COMP:9602"/>
        <dbReference type="Rhea" id="RHEA-COMP:9603"/>
        <dbReference type="ChEBI" id="CHEBI:15378"/>
        <dbReference type="ChEBI" id="CHEBI:58405"/>
        <dbReference type="ChEBI" id="CHEBI:60033"/>
        <dbReference type="ChEBI" id="CHEBI:78435"/>
        <dbReference type="EC" id="2.4.99.28"/>
    </reaction>
</comment>
<keyword evidence="9" id="KW-0378">Hydrolase</keyword>
<dbReference type="InterPro" id="IPR012338">
    <property type="entry name" value="Beta-lactam/transpept-like"/>
</dbReference>
<dbReference type="PANTHER" id="PTHR32282:SF11">
    <property type="entry name" value="PENICILLIN-BINDING PROTEIN 1B"/>
    <property type="match status" value="1"/>
</dbReference>
<evidence type="ECO:0000256" key="11">
    <source>
        <dbReference type="ARBA" id="ARBA00022984"/>
    </source>
</evidence>
<evidence type="ECO:0000256" key="12">
    <source>
        <dbReference type="ARBA" id="ARBA00023136"/>
    </source>
</evidence>
<evidence type="ECO:0000256" key="5">
    <source>
        <dbReference type="ARBA" id="ARBA00022645"/>
    </source>
</evidence>
<dbReference type="Pfam" id="PF17957">
    <property type="entry name" value="Big_7"/>
    <property type="match status" value="1"/>
</dbReference>
<dbReference type="InterPro" id="IPR001264">
    <property type="entry name" value="Glyco_trans_51"/>
</dbReference>
<evidence type="ECO:0000259" key="18">
    <source>
        <dbReference type="Pfam" id="PF00905"/>
    </source>
</evidence>
<evidence type="ECO:0000256" key="16">
    <source>
        <dbReference type="ARBA" id="ARBA00049902"/>
    </source>
</evidence>
<keyword evidence="5" id="KW-0121">Carboxypeptidase</keyword>
<evidence type="ECO:0000313" key="20">
    <source>
        <dbReference type="EMBL" id="PIS06537.1"/>
    </source>
</evidence>
<comment type="similarity">
    <text evidence="2">In the C-terminal section; belongs to the transpeptidase family.</text>
</comment>
<protein>
    <submittedName>
        <fullName evidence="20">Uncharacterized protein</fullName>
    </submittedName>
</protein>
<evidence type="ECO:0000256" key="17">
    <source>
        <dbReference type="SAM" id="Phobius"/>
    </source>
</evidence>
<comment type="subcellular location">
    <subcellularLocation>
        <location evidence="1">Cell membrane</location>
    </subcellularLocation>
</comment>
<dbReference type="FunFam" id="1.10.3810.10:FF:000001">
    <property type="entry name" value="Penicillin-binding protein 1A"/>
    <property type="match status" value="1"/>
</dbReference>
<dbReference type="GO" id="GO:0008360">
    <property type="term" value="P:regulation of cell shape"/>
    <property type="evidence" value="ECO:0007669"/>
    <property type="project" value="UniProtKB-KW"/>
</dbReference>
<dbReference type="Pfam" id="PF00912">
    <property type="entry name" value="Transgly"/>
    <property type="match status" value="1"/>
</dbReference>
<dbReference type="Gene3D" id="2.60.40.10">
    <property type="entry name" value="Immunoglobulins"/>
    <property type="match status" value="1"/>
</dbReference>
<keyword evidence="6" id="KW-0645">Protease</keyword>
<dbReference type="Gene3D" id="1.10.3810.10">
    <property type="entry name" value="Biosynthetic peptidoglycan transglycosylase-like"/>
    <property type="match status" value="1"/>
</dbReference>
<evidence type="ECO:0000256" key="10">
    <source>
        <dbReference type="ARBA" id="ARBA00022960"/>
    </source>
</evidence>
<comment type="caution">
    <text evidence="20">The sequence shown here is derived from an EMBL/GenBank/DDBJ whole genome shotgun (WGS) entry which is preliminary data.</text>
</comment>
<keyword evidence="4" id="KW-1003">Cell membrane</keyword>
<sequence>MSIPQLSKKIKSSQDWRNPTYIRGGGYQHQKSSNNFSVSSKYKKPKNQKWLRKLLGVLIPISIFLFLIGGIFILGSFAWISKDLPNPDGIINRSVTVSTKIYDRKGETVLYDIHGNIKRTLIQLEEIPPHVINATLTAEDRNFYTHKGFSITGILRSVIKNIFTGSKVGGSTLTQQFVKNAILTNEKTYTRKLKEVLISYRLEKSFTKDQILNMYFNEIPYGSVIYGIEAASQSFFGKPAKDLTIAEGAIIAAIPQAPTFYSPYGNNKDKLIIRQRYILDSMSELGYITKDQVEQAKNEKIIFKPLQESIIAPHFVMYVKELLSEEYGEEFINQEGLKVYTTLDLDKQRIAEEAIKQGVETNSVKYGFTNSSLVALDPKTGQIIAMVGSADYFNNDIDGQVNVSLRPRQPGSSFKPIVYTAAFTKGYTPNTILYDVVTNFDTTGNKKYEPHNYDLKENGPVTLKKALQGSLNIPAVKITYLTGLENVLDLADDLGYTTLSNRDRFGLSLVLGGGEVKLLEHVGAYSVFAQEGLKHNITPILKIEDKNGKVLFEYKDKKKEVLDPEYARLISSVLSDDEARTYVFGAGSKLTLPGRPVAAKTGTTNDYRDAWTIGYTPNLVAGVWVGNNNNTEMKKGADGSIIAAPIWNYFMKESLKDTTPENFNTPKEIITNKAVLDGQETAETVIKIDIMSNKLATQYTPESTIKEINTKEIHNILYYINKDDPRGVKPDNPEDDPQFKNWEDAVIRWATEQGFDLNQNIEIPTEYDNIHLEEDQPKLIIISPTPGQIINNNELKIDITGSTKRGIKKVEYYIDNNLILTKNDISDTNLNISNIVSGTHILLIKIKDDLENTDIKSVSINKL</sequence>
<dbReference type="NCBIfam" id="TIGR02074">
    <property type="entry name" value="PBP_1a_fam"/>
    <property type="match status" value="1"/>
</dbReference>
<keyword evidence="14" id="KW-0961">Cell wall biogenesis/degradation</keyword>
<feature type="transmembrane region" description="Helical" evidence="17">
    <location>
        <begin position="54"/>
        <end position="80"/>
    </location>
</feature>
<evidence type="ECO:0000256" key="6">
    <source>
        <dbReference type="ARBA" id="ARBA00022670"/>
    </source>
</evidence>
<name>A0A2H0W5I2_9BACT</name>
<dbReference type="InterPro" id="IPR036950">
    <property type="entry name" value="PBP_transglycosylase"/>
</dbReference>
<evidence type="ECO:0000256" key="3">
    <source>
        <dbReference type="ARBA" id="ARBA00007739"/>
    </source>
</evidence>
<dbReference type="Pfam" id="PF00905">
    <property type="entry name" value="Transpeptidase"/>
    <property type="match status" value="1"/>
</dbReference>
<dbReference type="GO" id="GO:0008955">
    <property type="term" value="F:peptidoglycan glycosyltransferase activity"/>
    <property type="evidence" value="ECO:0007669"/>
    <property type="project" value="UniProtKB-EC"/>
</dbReference>
<keyword evidence="17" id="KW-0812">Transmembrane</keyword>
<dbReference type="GO" id="GO:0009252">
    <property type="term" value="P:peptidoglycan biosynthetic process"/>
    <property type="evidence" value="ECO:0007669"/>
    <property type="project" value="UniProtKB-KW"/>
</dbReference>
<dbReference type="GO" id="GO:0005886">
    <property type="term" value="C:plasma membrane"/>
    <property type="evidence" value="ECO:0007669"/>
    <property type="project" value="UniProtKB-SubCell"/>
</dbReference>
<accession>A0A2H0W5I2</accession>
<evidence type="ECO:0000256" key="14">
    <source>
        <dbReference type="ARBA" id="ARBA00023316"/>
    </source>
</evidence>
<dbReference type="Gene3D" id="3.40.710.10">
    <property type="entry name" value="DD-peptidase/beta-lactamase superfamily"/>
    <property type="match status" value="1"/>
</dbReference>
<dbReference type="GO" id="GO:0008658">
    <property type="term" value="F:penicillin binding"/>
    <property type="evidence" value="ECO:0007669"/>
    <property type="project" value="InterPro"/>
</dbReference>
<dbReference type="PANTHER" id="PTHR32282">
    <property type="entry name" value="BINDING PROTEIN TRANSPEPTIDASE, PUTATIVE-RELATED"/>
    <property type="match status" value="1"/>
</dbReference>
<dbReference type="GO" id="GO:0071555">
    <property type="term" value="P:cell wall organization"/>
    <property type="evidence" value="ECO:0007669"/>
    <property type="project" value="UniProtKB-KW"/>
</dbReference>
<dbReference type="EMBL" id="PEZY01000002">
    <property type="protein sequence ID" value="PIS06537.1"/>
    <property type="molecule type" value="Genomic_DNA"/>
</dbReference>
<evidence type="ECO:0000256" key="13">
    <source>
        <dbReference type="ARBA" id="ARBA00023268"/>
    </source>
</evidence>
<evidence type="ECO:0000256" key="9">
    <source>
        <dbReference type="ARBA" id="ARBA00022801"/>
    </source>
</evidence>
<dbReference type="InterPro" id="IPR001460">
    <property type="entry name" value="PCN-bd_Tpept"/>
</dbReference>
<evidence type="ECO:0000259" key="19">
    <source>
        <dbReference type="Pfam" id="PF00912"/>
    </source>
</evidence>
<evidence type="ECO:0000313" key="21">
    <source>
        <dbReference type="Proteomes" id="UP000229056"/>
    </source>
</evidence>
<dbReference type="InterPro" id="IPR050396">
    <property type="entry name" value="Glycosyltr_51/Transpeptidase"/>
</dbReference>